<protein>
    <submittedName>
        <fullName evidence="2">Uncharacterized protein</fullName>
    </submittedName>
</protein>
<comment type="caution">
    <text evidence="2">The sequence shown here is derived from an EMBL/GenBank/DDBJ whole genome shotgun (WGS) entry which is preliminary data.</text>
</comment>
<feature type="compositionally biased region" description="Basic and acidic residues" evidence="1">
    <location>
        <begin position="94"/>
        <end position="126"/>
    </location>
</feature>
<dbReference type="EMBL" id="WJQU01000001">
    <property type="protein sequence ID" value="KAJ6645741.1"/>
    <property type="molecule type" value="Genomic_DNA"/>
</dbReference>
<dbReference type="AlphaFoldDB" id="A0A9Q0N9Y2"/>
<feature type="compositionally biased region" description="Acidic residues" evidence="1">
    <location>
        <begin position="186"/>
        <end position="197"/>
    </location>
</feature>
<dbReference type="Proteomes" id="UP001151699">
    <property type="component" value="Chromosome A"/>
</dbReference>
<evidence type="ECO:0000313" key="3">
    <source>
        <dbReference type="Proteomes" id="UP001151699"/>
    </source>
</evidence>
<feature type="compositionally biased region" description="Basic and acidic residues" evidence="1">
    <location>
        <begin position="134"/>
        <end position="159"/>
    </location>
</feature>
<accession>A0A9Q0N9Y2</accession>
<name>A0A9Q0N9Y2_9DIPT</name>
<gene>
    <name evidence="2" type="ORF">Bhyg_00950</name>
</gene>
<feature type="region of interest" description="Disordered" evidence="1">
    <location>
        <begin position="50"/>
        <end position="197"/>
    </location>
</feature>
<sequence>MSMSDESGPVYQFLPPREGYVPVYIRLGDTPLDEINPDLALAFHESNIETRNGLDEEMQNDAPNNDDLSESIEDAVKEKLSIQKDLSGEDSEEEEKKEVKSSDDASDSEERFEPPQKKSTEPVKPIEEEEETVSEEKPASTETTKENDSEETPANKEESGEVQSEEMTKDKQKTNATPPTPPPISSDEEDSGEEIDD</sequence>
<keyword evidence="3" id="KW-1185">Reference proteome</keyword>
<dbReference type="OrthoDB" id="6620644at2759"/>
<evidence type="ECO:0000313" key="2">
    <source>
        <dbReference type="EMBL" id="KAJ6645741.1"/>
    </source>
</evidence>
<organism evidence="2 3">
    <name type="scientific">Pseudolycoriella hygida</name>
    <dbReference type="NCBI Taxonomy" id="35572"/>
    <lineage>
        <taxon>Eukaryota</taxon>
        <taxon>Metazoa</taxon>
        <taxon>Ecdysozoa</taxon>
        <taxon>Arthropoda</taxon>
        <taxon>Hexapoda</taxon>
        <taxon>Insecta</taxon>
        <taxon>Pterygota</taxon>
        <taxon>Neoptera</taxon>
        <taxon>Endopterygota</taxon>
        <taxon>Diptera</taxon>
        <taxon>Nematocera</taxon>
        <taxon>Sciaroidea</taxon>
        <taxon>Sciaridae</taxon>
        <taxon>Pseudolycoriella</taxon>
    </lineage>
</organism>
<reference evidence="2" key="1">
    <citation type="submission" date="2022-07" db="EMBL/GenBank/DDBJ databases">
        <authorList>
            <person name="Trinca V."/>
            <person name="Uliana J.V.C."/>
            <person name="Torres T.T."/>
            <person name="Ward R.J."/>
            <person name="Monesi N."/>
        </authorList>
    </citation>
    <scope>NUCLEOTIDE SEQUENCE</scope>
    <source>
        <strain evidence="2">HSMRA1968</strain>
        <tissue evidence="2">Whole embryos</tissue>
    </source>
</reference>
<proteinExistence type="predicted"/>
<evidence type="ECO:0000256" key="1">
    <source>
        <dbReference type="SAM" id="MobiDB-lite"/>
    </source>
</evidence>